<evidence type="ECO:0000313" key="3">
    <source>
        <dbReference type="Proteomes" id="UP000001555"/>
    </source>
</evidence>
<evidence type="ECO:0000313" key="1">
    <source>
        <dbReference type="EMBL" id="EEC08795.1"/>
    </source>
</evidence>
<dbReference type="HOGENOM" id="CLU_2161121_0_0_1"/>
<dbReference type="VEuPathDB" id="VectorBase:ISCP_015959"/>
<accession>B7PQC3</accession>
<reference evidence="2" key="2">
    <citation type="submission" date="2020-05" db="UniProtKB">
        <authorList>
            <consortium name="EnsemblMetazoa"/>
        </authorList>
    </citation>
    <scope>IDENTIFICATION</scope>
    <source>
        <strain evidence="2">wikel</strain>
    </source>
</reference>
<dbReference type="VEuPathDB" id="VectorBase:ISCI006535"/>
<protein>
    <submittedName>
        <fullName evidence="1 2">Uncharacterized protein</fullName>
    </submittedName>
</protein>
<proteinExistence type="predicted"/>
<dbReference type="VEuPathDB" id="VectorBase:ISCW006535"/>
<dbReference type="EMBL" id="DS764218">
    <property type="protein sequence ID" value="EEC08795.1"/>
    <property type="molecule type" value="Genomic_DNA"/>
</dbReference>
<reference evidence="1 3" key="1">
    <citation type="submission" date="2008-03" db="EMBL/GenBank/DDBJ databases">
        <title>Annotation of Ixodes scapularis.</title>
        <authorList>
            <consortium name="Ixodes scapularis Genome Project Consortium"/>
            <person name="Caler E."/>
            <person name="Hannick L.I."/>
            <person name="Bidwell S."/>
            <person name="Joardar V."/>
            <person name="Thiagarajan M."/>
            <person name="Amedeo P."/>
            <person name="Galinsky K.J."/>
            <person name="Schobel S."/>
            <person name="Inman J."/>
            <person name="Hostetler J."/>
            <person name="Miller J."/>
            <person name="Hammond M."/>
            <person name="Megy K."/>
            <person name="Lawson D."/>
            <person name="Kodira C."/>
            <person name="Sutton G."/>
            <person name="Meyer J."/>
            <person name="Hill C.A."/>
            <person name="Birren B."/>
            <person name="Nene V."/>
            <person name="Collins F."/>
            <person name="Alarcon-Chaidez F."/>
            <person name="Wikel S."/>
            <person name="Strausberg R."/>
        </authorList>
    </citation>
    <scope>NUCLEOTIDE SEQUENCE [LARGE SCALE GENOMIC DNA]</scope>
    <source>
        <strain evidence="3">Wikel</strain>
        <strain evidence="1">Wikel colony</strain>
    </source>
</reference>
<sequence length="111" mass="12135">MTYLSLPVCVVVRSESSDWFGVREFLTVNDHLAGPVSHGDCGPKTELESLVDAAIAEGDLDRAEMLSNHLADRQVIMNQAAEPFHCSSVGRRQRRLVLSWPLLSGSKGSPD</sequence>
<dbReference type="OrthoDB" id="2418792at2759"/>
<dbReference type="PaxDb" id="6945-B7PQC3"/>
<dbReference type="EMBL" id="ABJB010659766">
    <property type="status" value="NOT_ANNOTATED_CDS"/>
    <property type="molecule type" value="Genomic_DNA"/>
</dbReference>
<dbReference type="STRING" id="6945.B7PQC3"/>
<gene>
    <name evidence="2" type="primary">8053160</name>
    <name evidence="1" type="ORF">IscW_ISCW006535</name>
</gene>
<keyword evidence="3" id="KW-1185">Reference proteome</keyword>
<dbReference type="KEGG" id="isc:8053160"/>
<evidence type="ECO:0000313" key="2">
    <source>
        <dbReference type="EnsemblMetazoa" id="ISCW006535-PA"/>
    </source>
</evidence>
<dbReference type="EnsemblMetazoa" id="ISCW006535-RA">
    <property type="protein sequence ID" value="ISCW006535-PA"/>
    <property type="gene ID" value="ISCW006535"/>
</dbReference>
<dbReference type="InParanoid" id="B7PQC3"/>
<organism>
    <name type="scientific">Ixodes scapularis</name>
    <name type="common">Black-legged tick</name>
    <name type="synonym">Deer tick</name>
    <dbReference type="NCBI Taxonomy" id="6945"/>
    <lineage>
        <taxon>Eukaryota</taxon>
        <taxon>Metazoa</taxon>
        <taxon>Ecdysozoa</taxon>
        <taxon>Arthropoda</taxon>
        <taxon>Chelicerata</taxon>
        <taxon>Arachnida</taxon>
        <taxon>Acari</taxon>
        <taxon>Parasitiformes</taxon>
        <taxon>Ixodida</taxon>
        <taxon>Ixodoidea</taxon>
        <taxon>Ixodidae</taxon>
        <taxon>Ixodinae</taxon>
        <taxon>Ixodes</taxon>
    </lineage>
</organism>
<dbReference type="Proteomes" id="UP000001555">
    <property type="component" value="Unassembled WGS sequence"/>
</dbReference>
<dbReference type="AlphaFoldDB" id="B7PQC3"/>
<name>B7PQC3_IXOSC</name>